<gene>
    <name evidence="2" type="ORF">LAMO00422_LOCUS20311</name>
</gene>
<dbReference type="InterPro" id="IPR035766">
    <property type="entry name" value="SPRYD7"/>
</dbReference>
<dbReference type="InterPro" id="IPR013320">
    <property type="entry name" value="ConA-like_dom_sf"/>
</dbReference>
<protein>
    <recommendedName>
        <fullName evidence="1">SPRY domain-containing protein</fullName>
    </recommendedName>
</protein>
<dbReference type="InterPro" id="IPR043136">
    <property type="entry name" value="B30.2/SPRY_sf"/>
</dbReference>
<feature type="domain" description="SPRY" evidence="1">
    <location>
        <begin position="68"/>
        <end position="170"/>
    </location>
</feature>
<sequence>MANQLNKLFCCIKVYLPCLFDDVKNQGVGSPLVGFSERKGPRVRISNFYVTGIGTVLANVPLIQSKAFWEFKVVEKGDFCVGVCEPSKQSLDKQLTERKRCWAFVSKSSETEIKKGDTIGLAYDLSDIRPVLKIYLNGKLIKNIKCAKNAQDVYPCVSVDEGCMLEANFEGSLQNFQYGPPNTYLGIMYTRDIL</sequence>
<dbReference type="Gene3D" id="2.60.120.920">
    <property type="match status" value="1"/>
</dbReference>
<name>A0A7S0H5V5_9EUKA</name>
<dbReference type="InterPro" id="IPR003877">
    <property type="entry name" value="SPRY_dom"/>
</dbReference>
<evidence type="ECO:0000259" key="1">
    <source>
        <dbReference type="Pfam" id="PF00622"/>
    </source>
</evidence>
<proteinExistence type="predicted"/>
<dbReference type="PANTHER" id="PTHR20951:SF2">
    <property type="entry name" value="SPRY DOMAIN-CONTAINING PROTEIN 7"/>
    <property type="match status" value="1"/>
</dbReference>
<evidence type="ECO:0000313" key="2">
    <source>
        <dbReference type="EMBL" id="CAD8461351.1"/>
    </source>
</evidence>
<organism evidence="2">
    <name type="scientific">Amorphochlora amoebiformis</name>
    <dbReference type="NCBI Taxonomy" id="1561963"/>
    <lineage>
        <taxon>Eukaryota</taxon>
        <taxon>Sar</taxon>
        <taxon>Rhizaria</taxon>
        <taxon>Cercozoa</taxon>
        <taxon>Chlorarachniophyceae</taxon>
        <taxon>Amorphochlora</taxon>
    </lineage>
</organism>
<dbReference type="SUPFAM" id="SSF49899">
    <property type="entry name" value="Concanavalin A-like lectins/glucanases"/>
    <property type="match status" value="1"/>
</dbReference>
<dbReference type="EMBL" id="HBEM01029794">
    <property type="protein sequence ID" value="CAD8461351.1"/>
    <property type="molecule type" value="Transcribed_RNA"/>
</dbReference>
<accession>A0A7S0H5V5</accession>
<dbReference type="Pfam" id="PF00622">
    <property type="entry name" value="SPRY"/>
    <property type="match status" value="1"/>
</dbReference>
<dbReference type="PANTHER" id="PTHR20951">
    <property type="entry name" value="C13ORF1 PROTEIN-RELATED"/>
    <property type="match status" value="1"/>
</dbReference>
<dbReference type="AlphaFoldDB" id="A0A7S0H5V5"/>
<reference evidence="2" key="1">
    <citation type="submission" date="2021-01" db="EMBL/GenBank/DDBJ databases">
        <authorList>
            <person name="Corre E."/>
            <person name="Pelletier E."/>
            <person name="Niang G."/>
            <person name="Scheremetjew M."/>
            <person name="Finn R."/>
            <person name="Kale V."/>
            <person name="Holt S."/>
            <person name="Cochrane G."/>
            <person name="Meng A."/>
            <person name="Brown T."/>
            <person name="Cohen L."/>
        </authorList>
    </citation>
    <scope>NUCLEOTIDE SEQUENCE</scope>
    <source>
        <strain evidence="2">CCMP2058</strain>
    </source>
</reference>